<reference evidence="2" key="2">
    <citation type="journal article" date="2023" name="IMA Fungus">
        <title>Comparative genomic study of the Penicillium genus elucidates a diverse pangenome and 15 lateral gene transfer events.</title>
        <authorList>
            <person name="Petersen C."/>
            <person name="Sorensen T."/>
            <person name="Nielsen M.R."/>
            <person name="Sondergaard T.E."/>
            <person name="Sorensen J.L."/>
            <person name="Fitzpatrick D.A."/>
            <person name="Frisvad J.C."/>
            <person name="Nielsen K.L."/>
        </authorList>
    </citation>
    <scope>NUCLEOTIDE SEQUENCE</scope>
    <source>
        <strain evidence="2">IBT 17660</strain>
    </source>
</reference>
<comment type="caution">
    <text evidence="2">The sequence shown here is derived from an EMBL/GenBank/DDBJ whole genome shotgun (WGS) entry which is preliminary data.</text>
</comment>
<dbReference type="EMBL" id="JAPWDO010000005">
    <property type="protein sequence ID" value="KAJ5470686.1"/>
    <property type="molecule type" value="Genomic_DNA"/>
</dbReference>
<protein>
    <submittedName>
        <fullName evidence="2">Uncharacterized protein</fullName>
    </submittedName>
</protein>
<keyword evidence="3" id="KW-1185">Reference proteome</keyword>
<feature type="region of interest" description="Disordered" evidence="1">
    <location>
        <begin position="1"/>
        <end position="39"/>
    </location>
</feature>
<dbReference type="OrthoDB" id="4364490at2759"/>
<dbReference type="AlphaFoldDB" id="A0A9W9WND2"/>
<sequence>MDTSQAGEQTLNRAQDGSTSAEGSNSTSPTDAQALTSGTVSSTAQSYHITEDLIPLVQTTNETLERTRLIVNQEPTDNDEDLMDPIGEGYDLVDATEDLKRTVRSQKFYLRYGDHMGRVWKCLELASRRVPQGHWPAGVIAVGKVLKLEEELGGGEASEKLAGVLQHLEGLGIQISSDVAKAAIMGYAIRNKICHGGPGRLDDKQTRDAIASNVDDLEKFLPDDQRADRDLWVRIVKWKKCGRYVEDVRKSAPETTPTPDSSSLLAAPPRTAEQKEKFARALEKGSFQGELDQLSREGGPCRQDSPHRTQSTRSDPFHGVPSKRKTDLTPAPSSLRPLKRQK</sequence>
<organism evidence="2 3">
    <name type="scientific">Penicillium desertorum</name>
    <dbReference type="NCBI Taxonomy" id="1303715"/>
    <lineage>
        <taxon>Eukaryota</taxon>
        <taxon>Fungi</taxon>
        <taxon>Dikarya</taxon>
        <taxon>Ascomycota</taxon>
        <taxon>Pezizomycotina</taxon>
        <taxon>Eurotiomycetes</taxon>
        <taxon>Eurotiomycetidae</taxon>
        <taxon>Eurotiales</taxon>
        <taxon>Aspergillaceae</taxon>
        <taxon>Penicillium</taxon>
    </lineage>
</organism>
<gene>
    <name evidence="2" type="ORF">N7530_008043</name>
</gene>
<dbReference type="Proteomes" id="UP001147760">
    <property type="component" value="Unassembled WGS sequence"/>
</dbReference>
<accession>A0A9W9WND2</accession>
<evidence type="ECO:0000256" key="1">
    <source>
        <dbReference type="SAM" id="MobiDB-lite"/>
    </source>
</evidence>
<feature type="compositionally biased region" description="Polar residues" evidence="1">
    <location>
        <begin position="253"/>
        <end position="264"/>
    </location>
</feature>
<reference evidence="2" key="1">
    <citation type="submission" date="2022-12" db="EMBL/GenBank/DDBJ databases">
        <authorList>
            <person name="Petersen C."/>
        </authorList>
    </citation>
    <scope>NUCLEOTIDE SEQUENCE</scope>
    <source>
        <strain evidence="2">IBT 17660</strain>
    </source>
</reference>
<name>A0A9W9WND2_9EURO</name>
<feature type="compositionally biased region" description="Basic and acidic residues" evidence="1">
    <location>
        <begin position="272"/>
        <end position="283"/>
    </location>
</feature>
<evidence type="ECO:0000313" key="2">
    <source>
        <dbReference type="EMBL" id="KAJ5470686.1"/>
    </source>
</evidence>
<evidence type="ECO:0000313" key="3">
    <source>
        <dbReference type="Proteomes" id="UP001147760"/>
    </source>
</evidence>
<proteinExistence type="predicted"/>
<feature type="region of interest" description="Disordered" evidence="1">
    <location>
        <begin position="249"/>
        <end position="342"/>
    </location>
</feature>